<reference evidence="2" key="1">
    <citation type="journal article" date="2020" name="Toxins">
        <title>Phylogenomic Analysis of Secondary Metabolism in the Toxic Cyanobacterial Genera Anabaena, Dolichospermum and Aphanizomenon.</title>
        <authorList>
            <person name="Oesterholm J."/>
            <person name="Popin R.V."/>
            <person name="Fewer D.P."/>
            <person name="Sivonen K."/>
        </authorList>
    </citation>
    <scope>NUCLEOTIDE SEQUENCE [LARGE SCALE GENOMIC DNA]</scope>
    <source>
        <strain evidence="2">UHCC 0037</strain>
    </source>
</reference>
<comment type="caution">
    <text evidence="1">The sequence shown here is derived from an EMBL/GenBank/DDBJ whole genome shotgun (WGS) entry which is preliminary data.</text>
</comment>
<sequence length="114" mass="12392">MKIVLDTNIVLDVLLEREPFASLSINLFNAVEQQVIQGYLCALCATTITTIDYLLAKSIGKQSAKVSINQLLNLFAIAEVNDVILKAAINSDFSDFEDAVLYHSGVCAGVEANR</sequence>
<accession>A0ACC7S5H9</accession>
<organism evidence="1 2">
    <name type="scientific">Dolichospermum flos-aquae UHCC 0037</name>
    <dbReference type="NCBI Taxonomy" id="2590026"/>
    <lineage>
        <taxon>Bacteria</taxon>
        <taxon>Bacillati</taxon>
        <taxon>Cyanobacteriota</taxon>
        <taxon>Cyanophyceae</taxon>
        <taxon>Nostocales</taxon>
        <taxon>Aphanizomenonaceae</taxon>
        <taxon>Dolichospermum</taxon>
    </lineage>
</organism>
<evidence type="ECO:0000313" key="2">
    <source>
        <dbReference type="Proteomes" id="UP001517388"/>
    </source>
</evidence>
<dbReference type="EMBL" id="VILF01000003">
    <property type="protein sequence ID" value="MTJ43735.1"/>
    <property type="molecule type" value="Genomic_DNA"/>
</dbReference>
<dbReference type="Proteomes" id="UP001517388">
    <property type="component" value="Unassembled WGS sequence"/>
</dbReference>
<gene>
    <name evidence="1" type="ORF">FJR39_11235</name>
</gene>
<name>A0ACC7S5H9_DOLFA</name>
<proteinExistence type="predicted"/>
<evidence type="ECO:0000313" key="1">
    <source>
        <dbReference type="EMBL" id="MTJ43735.1"/>
    </source>
</evidence>
<protein>
    <submittedName>
        <fullName evidence="1">PIN domain-containing protein</fullName>
    </submittedName>
</protein>
<keyword evidence="2" id="KW-1185">Reference proteome</keyword>